<dbReference type="AlphaFoldDB" id="A0ABD3UMB8"/>
<sequence>MFRNSLITDIPWTLVFISSVWAIWKTRNRFVFEGKSESPMVTLSNIKAMARDWAGVLSTKKRSLKNVNEDTRWKEPPPGWMKLNTDGSLLRDNMGGWSFDFSMNIGACTITEAELLALRMGLTLAWERRIEKLEVEIDSQVVINLIKNTDLETHALGAIIEDCRRLLRNPWTCVLKHTLRNGNKCADALAKLGYDQSDRTRIWDIPPESLVDLLVDDFG</sequence>
<name>A0ABD3UMB8_9LAMI</name>
<dbReference type="Gene3D" id="3.30.420.10">
    <property type="entry name" value="Ribonuclease H-like superfamily/Ribonuclease H"/>
    <property type="match status" value="1"/>
</dbReference>
<evidence type="ECO:0000313" key="3">
    <source>
        <dbReference type="Proteomes" id="UP001634393"/>
    </source>
</evidence>
<evidence type="ECO:0000259" key="1">
    <source>
        <dbReference type="PROSITE" id="PS50879"/>
    </source>
</evidence>
<dbReference type="PANTHER" id="PTHR47723">
    <property type="entry name" value="OS05G0353850 PROTEIN"/>
    <property type="match status" value="1"/>
</dbReference>
<protein>
    <recommendedName>
        <fullName evidence="1">RNase H type-1 domain-containing protein</fullName>
    </recommendedName>
</protein>
<dbReference type="CDD" id="cd06222">
    <property type="entry name" value="RNase_H_like"/>
    <property type="match status" value="1"/>
</dbReference>
<dbReference type="InterPro" id="IPR053151">
    <property type="entry name" value="RNase_H-like"/>
</dbReference>
<comment type="caution">
    <text evidence="2">The sequence shown here is derived from an EMBL/GenBank/DDBJ whole genome shotgun (WGS) entry which is preliminary data.</text>
</comment>
<dbReference type="PANTHER" id="PTHR47723:SF19">
    <property type="entry name" value="POLYNUCLEOTIDYL TRANSFERASE, RIBONUCLEASE H-LIKE SUPERFAMILY PROTEIN"/>
    <property type="match status" value="1"/>
</dbReference>
<dbReference type="InterPro" id="IPR036397">
    <property type="entry name" value="RNaseH_sf"/>
</dbReference>
<feature type="domain" description="RNase H type-1" evidence="1">
    <location>
        <begin position="77"/>
        <end position="195"/>
    </location>
</feature>
<accession>A0ABD3UMB8</accession>
<proteinExistence type="predicted"/>
<evidence type="ECO:0000313" key="2">
    <source>
        <dbReference type="EMBL" id="KAL3849427.1"/>
    </source>
</evidence>
<dbReference type="EMBL" id="JBJXBP010000001">
    <property type="protein sequence ID" value="KAL3849427.1"/>
    <property type="molecule type" value="Genomic_DNA"/>
</dbReference>
<dbReference type="InterPro" id="IPR012337">
    <property type="entry name" value="RNaseH-like_sf"/>
</dbReference>
<dbReference type="Proteomes" id="UP001634393">
    <property type="component" value="Unassembled WGS sequence"/>
</dbReference>
<dbReference type="InterPro" id="IPR002156">
    <property type="entry name" value="RNaseH_domain"/>
</dbReference>
<dbReference type="InterPro" id="IPR044730">
    <property type="entry name" value="RNase_H-like_dom_plant"/>
</dbReference>
<organism evidence="2 3">
    <name type="scientific">Penstemon smallii</name>
    <dbReference type="NCBI Taxonomy" id="265156"/>
    <lineage>
        <taxon>Eukaryota</taxon>
        <taxon>Viridiplantae</taxon>
        <taxon>Streptophyta</taxon>
        <taxon>Embryophyta</taxon>
        <taxon>Tracheophyta</taxon>
        <taxon>Spermatophyta</taxon>
        <taxon>Magnoliopsida</taxon>
        <taxon>eudicotyledons</taxon>
        <taxon>Gunneridae</taxon>
        <taxon>Pentapetalae</taxon>
        <taxon>asterids</taxon>
        <taxon>lamiids</taxon>
        <taxon>Lamiales</taxon>
        <taxon>Plantaginaceae</taxon>
        <taxon>Cheloneae</taxon>
        <taxon>Penstemon</taxon>
    </lineage>
</organism>
<keyword evidence="3" id="KW-1185">Reference proteome</keyword>
<gene>
    <name evidence="2" type="ORF">ACJIZ3_011309</name>
</gene>
<dbReference type="SUPFAM" id="SSF53098">
    <property type="entry name" value="Ribonuclease H-like"/>
    <property type="match status" value="1"/>
</dbReference>
<dbReference type="PROSITE" id="PS50879">
    <property type="entry name" value="RNASE_H_1"/>
    <property type="match status" value="1"/>
</dbReference>
<reference evidence="2 3" key="1">
    <citation type="submission" date="2024-12" db="EMBL/GenBank/DDBJ databases">
        <title>The unique morphological basis and parallel evolutionary history of personate flowers in Penstemon.</title>
        <authorList>
            <person name="Depatie T.H."/>
            <person name="Wessinger C.A."/>
        </authorList>
    </citation>
    <scope>NUCLEOTIDE SEQUENCE [LARGE SCALE GENOMIC DNA]</scope>
    <source>
        <strain evidence="2">WTNN_2</strain>
        <tissue evidence="2">Leaf</tissue>
    </source>
</reference>
<dbReference type="Pfam" id="PF13456">
    <property type="entry name" value="RVT_3"/>
    <property type="match status" value="1"/>
</dbReference>